<name>A0ABW6DD26_9BACT</name>
<keyword evidence="6 8" id="KW-0472">Membrane</keyword>
<dbReference type="PANTHER" id="PTHR48086:SF7">
    <property type="entry name" value="SODIUM-SOLUTE SYMPORTER-RELATED"/>
    <property type="match status" value="1"/>
</dbReference>
<proteinExistence type="inferred from homology"/>
<keyword evidence="4 8" id="KW-0812">Transmembrane</keyword>
<evidence type="ECO:0000256" key="5">
    <source>
        <dbReference type="ARBA" id="ARBA00022989"/>
    </source>
</evidence>
<dbReference type="EMBL" id="JBBKXZ010000003">
    <property type="protein sequence ID" value="MFD3394736.1"/>
    <property type="molecule type" value="Genomic_DNA"/>
</dbReference>
<evidence type="ECO:0000256" key="6">
    <source>
        <dbReference type="ARBA" id="ARBA00023136"/>
    </source>
</evidence>
<keyword evidence="5 8" id="KW-1133">Transmembrane helix</keyword>
<dbReference type="Pfam" id="PF00474">
    <property type="entry name" value="SSF"/>
    <property type="match status" value="1"/>
</dbReference>
<evidence type="ECO:0000256" key="8">
    <source>
        <dbReference type="SAM" id="Phobius"/>
    </source>
</evidence>
<dbReference type="InterPro" id="IPR038377">
    <property type="entry name" value="Na/Glc_symporter_sf"/>
</dbReference>
<dbReference type="RefSeq" id="WP_377983613.1">
    <property type="nucleotide sequence ID" value="NZ_JBBKXZ010000003.1"/>
</dbReference>
<reference evidence="9 10" key="1">
    <citation type="submission" date="2024-03" db="EMBL/GenBank/DDBJ databases">
        <title>Aquirufa genome sequencing.</title>
        <authorList>
            <person name="Pitt A."/>
            <person name="Hahn M.W."/>
        </authorList>
    </citation>
    <scope>NUCLEOTIDE SEQUENCE [LARGE SCALE GENOMIC DNA]</scope>
    <source>
        <strain evidence="9 10">OSTEICH-129V</strain>
    </source>
</reference>
<accession>A0ABW6DD26</accession>
<dbReference type="Gene3D" id="1.20.1730.10">
    <property type="entry name" value="Sodium/glucose cotransporter"/>
    <property type="match status" value="1"/>
</dbReference>
<dbReference type="InterPro" id="IPR001734">
    <property type="entry name" value="Na/solute_symporter"/>
</dbReference>
<feature type="transmembrane region" description="Helical" evidence="8">
    <location>
        <begin position="307"/>
        <end position="331"/>
    </location>
</feature>
<evidence type="ECO:0000256" key="3">
    <source>
        <dbReference type="ARBA" id="ARBA00022448"/>
    </source>
</evidence>
<dbReference type="Proteomes" id="UP001598138">
    <property type="component" value="Unassembled WGS sequence"/>
</dbReference>
<protein>
    <submittedName>
        <fullName evidence="9">Sodium:solute symporter family protein</fullName>
    </submittedName>
</protein>
<dbReference type="CDD" id="cd11474">
    <property type="entry name" value="SLC5sbd_CHT"/>
    <property type="match status" value="1"/>
</dbReference>
<sequence length="472" mass="51800">MLIGFVVFYLLLNLVVGWWASRKVHTASDFVLAGRSLPYALATMVTFATWFGSETLLGAPREFVHGGVLSIIEEPFGAALGLLIVGMIYAKKLYPLPVLTFSDYFRIRFGGLSEKLSALVMIPSYFGWISAQLVALGLTMHLLLPISTEWGIVIGAVLVMTYTLMGGMWSISITDFLHNLILIAGLLFLAYLMWDKIPDWQVFLAEQPNGFFRFTPKENTTTSWLTYLAAWITIGFGSIPQQDIFQRVMSAASGKIAAKASITAGIMYISIALLPLMIALVGVRLYPELWQDDMLLIPHLVMKFTPYAMQILFLGALLSALLSTTSGAILAPASVLGENLWKPMLKNPSDKSVLLVIRISVVLVTGACIVMAISRQNIFELVGEASAFSLVSLFIPLNAGLWWKRASAMGSHLSMLGGLFVWAYFHFIAPTEIPSIWYGLLASGLGLLVGTYVWPNRSKADQSSPHISPATE</sequence>
<keyword evidence="10" id="KW-1185">Reference proteome</keyword>
<keyword evidence="3" id="KW-0813">Transport</keyword>
<evidence type="ECO:0000313" key="9">
    <source>
        <dbReference type="EMBL" id="MFD3394736.1"/>
    </source>
</evidence>
<feature type="transmembrane region" description="Helical" evidence="8">
    <location>
        <begin position="116"/>
        <end position="144"/>
    </location>
</feature>
<dbReference type="PANTHER" id="PTHR48086">
    <property type="entry name" value="SODIUM/PROLINE SYMPORTER-RELATED"/>
    <property type="match status" value="1"/>
</dbReference>
<evidence type="ECO:0000256" key="2">
    <source>
        <dbReference type="ARBA" id="ARBA00006434"/>
    </source>
</evidence>
<evidence type="ECO:0000313" key="10">
    <source>
        <dbReference type="Proteomes" id="UP001598138"/>
    </source>
</evidence>
<feature type="transmembrane region" description="Helical" evidence="8">
    <location>
        <begin position="63"/>
        <end position="90"/>
    </location>
</feature>
<feature type="transmembrane region" description="Helical" evidence="8">
    <location>
        <begin position="410"/>
        <end position="429"/>
    </location>
</feature>
<dbReference type="PROSITE" id="PS50283">
    <property type="entry name" value="NA_SOLUT_SYMP_3"/>
    <property type="match status" value="1"/>
</dbReference>
<comment type="subcellular location">
    <subcellularLocation>
        <location evidence="1">Membrane</location>
        <topology evidence="1">Multi-pass membrane protein</topology>
    </subcellularLocation>
</comment>
<feature type="transmembrane region" description="Helical" evidence="8">
    <location>
        <begin position="385"/>
        <end position="403"/>
    </location>
</feature>
<feature type="transmembrane region" description="Helical" evidence="8">
    <location>
        <begin position="221"/>
        <end position="239"/>
    </location>
</feature>
<dbReference type="InterPro" id="IPR050277">
    <property type="entry name" value="Sodium:Solute_Symporter"/>
</dbReference>
<feature type="transmembrane region" description="Helical" evidence="8">
    <location>
        <begin position="176"/>
        <end position="194"/>
    </location>
</feature>
<evidence type="ECO:0000256" key="1">
    <source>
        <dbReference type="ARBA" id="ARBA00004141"/>
    </source>
</evidence>
<evidence type="ECO:0000256" key="7">
    <source>
        <dbReference type="RuleBase" id="RU362091"/>
    </source>
</evidence>
<feature type="transmembrane region" description="Helical" evidence="8">
    <location>
        <begin position="6"/>
        <end position="21"/>
    </location>
</feature>
<feature type="transmembrane region" description="Helical" evidence="8">
    <location>
        <begin position="150"/>
        <end position="169"/>
    </location>
</feature>
<comment type="caution">
    <text evidence="9">The sequence shown here is derived from an EMBL/GenBank/DDBJ whole genome shotgun (WGS) entry which is preliminary data.</text>
</comment>
<feature type="transmembrane region" description="Helical" evidence="8">
    <location>
        <begin position="33"/>
        <end position="51"/>
    </location>
</feature>
<feature type="transmembrane region" description="Helical" evidence="8">
    <location>
        <begin position="352"/>
        <end position="373"/>
    </location>
</feature>
<organism evidence="9 10">
    <name type="scientific">Aquirufa avitistagni</name>
    <dbReference type="NCBI Taxonomy" id="3104728"/>
    <lineage>
        <taxon>Bacteria</taxon>
        <taxon>Pseudomonadati</taxon>
        <taxon>Bacteroidota</taxon>
        <taxon>Cytophagia</taxon>
        <taxon>Cytophagales</taxon>
        <taxon>Flectobacillaceae</taxon>
        <taxon>Aquirufa</taxon>
    </lineage>
</organism>
<feature type="transmembrane region" description="Helical" evidence="8">
    <location>
        <begin position="435"/>
        <end position="454"/>
    </location>
</feature>
<feature type="transmembrane region" description="Helical" evidence="8">
    <location>
        <begin position="260"/>
        <end position="287"/>
    </location>
</feature>
<gene>
    <name evidence="9" type="ORF">U0R10_08885</name>
</gene>
<evidence type="ECO:0000256" key="4">
    <source>
        <dbReference type="ARBA" id="ARBA00022692"/>
    </source>
</evidence>
<comment type="similarity">
    <text evidence="2 7">Belongs to the sodium:solute symporter (SSF) (TC 2.A.21) family.</text>
</comment>